<dbReference type="OrthoDB" id="3798938at2759"/>
<feature type="region of interest" description="Disordered" evidence="1">
    <location>
        <begin position="1"/>
        <end position="40"/>
    </location>
</feature>
<name>A0A9P4PHS9_9PLEO</name>
<feature type="compositionally biased region" description="Low complexity" evidence="1">
    <location>
        <begin position="12"/>
        <end position="34"/>
    </location>
</feature>
<feature type="region of interest" description="Disordered" evidence="1">
    <location>
        <begin position="173"/>
        <end position="214"/>
    </location>
</feature>
<protein>
    <submittedName>
        <fullName evidence="2">Uncharacterized protein</fullName>
    </submittedName>
</protein>
<dbReference type="EMBL" id="MU001501">
    <property type="protein sequence ID" value="KAF2444285.1"/>
    <property type="molecule type" value="Genomic_DNA"/>
</dbReference>
<dbReference type="AlphaFoldDB" id="A0A9P4PHS9"/>
<gene>
    <name evidence="2" type="ORF">P171DRAFT_30040</name>
</gene>
<proteinExistence type="predicted"/>
<evidence type="ECO:0000313" key="2">
    <source>
        <dbReference type="EMBL" id="KAF2444285.1"/>
    </source>
</evidence>
<dbReference type="Proteomes" id="UP000799764">
    <property type="component" value="Unassembled WGS sequence"/>
</dbReference>
<evidence type="ECO:0000313" key="3">
    <source>
        <dbReference type="Proteomes" id="UP000799764"/>
    </source>
</evidence>
<keyword evidence="3" id="KW-1185">Reference proteome</keyword>
<accession>A0A9P4PHS9</accession>
<evidence type="ECO:0000256" key="1">
    <source>
        <dbReference type="SAM" id="MobiDB-lite"/>
    </source>
</evidence>
<comment type="caution">
    <text evidence="2">The sequence shown here is derived from an EMBL/GenBank/DDBJ whole genome shotgun (WGS) entry which is preliminary data.</text>
</comment>
<feature type="region of interest" description="Disordered" evidence="1">
    <location>
        <begin position="235"/>
        <end position="261"/>
    </location>
</feature>
<sequence length="288" mass="30462">MDTPAITPEILASSSSSSSTKPSESAAPAQSQAHLHLHSHSHILPQTQLQPQKQATTTTMDSYFFANALRPLSPPESPFAFDAAFSAKPTSLPTSTAPASPHFDLPALVRPTAMAAAAAAAARLPTPKSSKTKRERGWAKAVLKSTAGAENPYFPSIAEQERAERWARDAARLPQASPPVDTVGGAGPLDPLSHANVAGPSASSPSTADEAEHGGGFKLHLSDVRRRRALALCTSGGAQVPASPESMASGRSREGEEAYRRGMAAHVAERIKRRNVRPEPWGRDGFEW</sequence>
<organism evidence="2 3">
    <name type="scientific">Karstenula rhodostoma CBS 690.94</name>
    <dbReference type="NCBI Taxonomy" id="1392251"/>
    <lineage>
        <taxon>Eukaryota</taxon>
        <taxon>Fungi</taxon>
        <taxon>Dikarya</taxon>
        <taxon>Ascomycota</taxon>
        <taxon>Pezizomycotina</taxon>
        <taxon>Dothideomycetes</taxon>
        <taxon>Pleosporomycetidae</taxon>
        <taxon>Pleosporales</taxon>
        <taxon>Massarineae</taxon>
        <taxon>Didymosphaeriaceae</taxon>
        <taxon>Karstenula</taxon>
    </lineage>
</organism>
<reference evidence="2" key="1">
    <citation type="journal article" date="2020" name="Stud. Mycol.">
        <title>101 Dothideomycetes genomes: a test case for predicting lifestyles and emergence of pathogens.</title>
        <authorList>
            <person name="Haridas S."/>
            <person name="Albert R."/>
            <person name="Binder M."/>
            <person name="Bloem J."/>
            <person name="Labutti K."/>
            <person name="Salamov A."/>
            <person name="Andreopoulos B."/>
            <person name="Baker S."/>
            <person name="Barry K."/>
            <person name="Bills G."/>
            <person name="Bluhm B."/>
            <person name="Cannon C."/>
            <person name="Castanera R."/>
            <person name="Culley D."/>
            <person name="Daum C."/>
            <person name="Ezra D."/>
            <person name="Gonzalez J."/>
            <person name="Henrissat B."/>
            <person name="Kuo A."/>
            <person name="Liang C."/>
            <person name="Lipzen A."/>
            <person name="Lutzoni F."/>
            <person name="Magnuson J."/>
            <person name="Mondo S."/>
            <person name="Nolan M."/>
            <person name="Ohm R."/>
            <person name="Pangilinan J."/>
            <person name="Park H.-J."/>
            <person name="Ramirez L."/>
            <person name="Alfaro M."/>
            <person name="Sun H."/>
            <person name="Tritt A."/>
            <person name="Yoshinaga Y."/>
            <person name="Zwiers L.-H."/>
            <person name="Turgeon B."/>
            <person name="Goodwin S."/>
            <person name="Spatafora J."/>
            <person name="Crous P."/>
            <person name="Grigoriev I."/>
        </authorList>
    </citation>
    <scope>NUCLEOTIDE SEQUENCE</scope>
    <source>
        <strain evidence="2">CBS 690.94</strain>
    </source>
</reference>
<feature type="compositionally biased region" description="Basic and acidic residues" evidence="1">
    <location>
        <begin position="251"/>
        <end position="260"/>
    </location>
</feature>